<dbReference type="PROSITE" id="PS51257">
    <property type="entry name" value="PROKAR_LIPOPROTEIN"/>
    <property type="match status" value="1"/>
</dbReference>
<keyword evidence="2" id="KW-0732">Signal</keyword>
<dbReference type="AlphaFoldDB" id="A0A1H5VQI8"/>
<name>A0A1H5VQI8_9FIRM</name>
<dbReference type="RefSeq" id="WP_103953098.1">
    <property type="nucleotide sequence ID" value="NZ_FNUL01000012.1"/>
</dbReference>
<evidence type="ECO:0000313" key="4">
    <source>
        <dbReference type="Proteomes" id="UP000236726"/>
    </source>
</evidence>
<organism evidence="3 4">
    <name type="scientific">Lachnospira multipara</name>
    <dbReference type="NCBI Taxonomy" id="28051"/>
    <lineage>
        <taxon>Bacteria</taxon>
        <taxon>Bacillati</taxon>
        <taxon>Bacillota</taxon>
        <taxon>Clostridia</taxon>
        <taxon>Lachnospirales</taxon>
        <taxon>Lachnospiraceae</taxon>
        <taxon>Lachnospira</taxon>
    </lineage>
</organism>
<protein>
    <submittedName>
        <fullName evidence="3">Uncharacterized protein</fullName>
    </submittedName>
</protein>
<keyword evidence="4" id="KW-1185">Reference proteome</keyword>
<reference evidence="3 4" key="1">
    <citation type="submission" date="2016-10" db="EMBL/GenBank/DDBJ databases">
        <authorList>
            <person name="de Groot N.N."/>
        </authorList>
    </citation>
    <scope>NUCLEOTIDE SEQUENCE [LARGE SCALE GENOMIC DNA]</scope>
    <source>
        <strain evidence="3 4">D15d</strain>
    </source>
</reference>
<feature type="signal peptide" evidence="2">
    <location>
        <begin position="1"/>
        <end position="23"/>
    </location>
</feature>
<feature type="chain" id="PRO_5039112114" evidence="2">
    <location>
        <begin position="24"/>
        <end position="359"/>
    </location>
</feature>
<sequence length="359" mass="39397">MRKNKLITTLLISTLALSSLLTACGTKKNTSENATELVTEATTDTLTSADGSSVEGIELEGLTFNSSEVEVTADMTTAITNAGLDGGYTTVKSFDLNMTDANNEKVQPNGTVSITKTLDKLNAPEGYTTEYRVYYYNPDTNTLEACNTTYEDNTVTFETTHFSVYMYFCVCFDVDKDVVTNVLTTDDGLKFYTASEYATYMIEQEERKAEEASAKAQAEAKAQASSSNSSPNVTTNSNDSNSYSSNEVANDTSNSVDTSSSDTSGSDSQYIKAIVLMDGSDVTNEWQLTWNELEKTKNPQIYFMRYSNGSPTAKGRFYVFNKDNTIARMVTASRFVPEDEGFEKAVASVWDTALFYGID</sequence>
<dbReference type="Proteomes" id="UP000236726">
    <property type="component" value="Unassembled WGS sequence"/>
</dbReference>
<evidence type="ECO:0000256" key="1">
    <source>
        <dbReference type="SAM" id="MobiDB-lite"/>
    </source>
</evidence>
<evidence type="ECO:0000256" key="2">
    <source>
        <dbReference type="SAM" id="SignalP"/>
    </source>
</evidence>
<gene>
    <name evidence="3" type="ORF">SAMN05216537_11237</name>
</gene>
<proteinExistence type="predicted"/>
<evidence type="ECO:0000313" key="3">
    <source>
        <dbReference type="EMBL" id="SEF89595.1"/>
    </source>
</evidence>
<accession>A0A1H5VQI8</accession>
<feature type="region of interest" description="Disordered" evidence="1">
    <location>
        <begin position="210"/>
        <end position="266"/>
    </location>
</feature>
<feature type="compositionally biased region" description="Low complexity" evidence="1">
    <location>
        <begin position="214"/>
        <end position="266"/>
    </location>
</feature>
<dbReference type="EMBL" id="FNUL01000012">
    <property type="protein sequence ID" value="SEF89595.1"/>
    <property type="molecule type" value="Genomic_DNA"/>
</dbReference>